<protein>
    <submittedName>
        <fullName evidence="1">Uncharacterized protein</fullName>
    </submittedName>
</protein>
<feature type="non-terminal residue" evidence="1">
    <location>
        <position position="1"/>
    </location>
</feature>
<proteinExistence type="predicted"/>
<accession>A0AAN6M8D0</accession>
<reference evidence="1" key="2">
    <citation type="submission" date="2023-05" db="EMBL/GenBank/DDBJ databases">
        <authorList>
            <consortium name="Lawrence Berkeley National Laboratory"/>
            <person name="Steindorff A."/>
            <person name="Hensen N."/>
            <person name="Bonometti L."/>
            <person name="Westerberg I."/>
            <person name="Brannstrom I.O."/>
            <person name="Guillou S."/>
            <person name="Cros-Aarteil S."/>
            <person name="Calhoun S."/>
            <person name="Haridas S."/>
            <person name="Kuo A."/>
            <person name="Mondo S."/>
            <person name="Pangilinan J."/>
            <person name="Riley R."/>
            <person name="Labutti K."/>
            <person name="Andreopoulos B."/>
            <person name="Lipzen A."/>
            <person name="Chen C."/>
            <person name="Yanf M."/>
            <person name="Daum C."/>
            <person name="Ng V."/>
            <person name="Clum A."/>
            <person name="Ohm R."/>
            <person name="Martin F."/>
            <person name="Silar P."/>
            <person name="Natvig D."/>
            <person name="Lalanne C."/>
            <person name="Gautier V."/>
            <person name="Ament-Velasquez S.L."/>
            <person name="Kruys A."/>
            <person name="Hutchinson M.I."/>
            <person name="Powell A.J."/>
            <person name="Barry K."/>
            <person name="Miller A.N."/>
            <person name="Grigoriev I.V."/>
            <person name="Debuchy R."/>
            <person name="Gladieux P."/>
            <person name="Thoren M.H."/>
            <person name="Johannesson H."/>
        </authorList>
    </citation>
    <scope>NUCLEOTIDE SEQUENCE</scope>
    <source>
        <strain evidence="1">CBS 103.79</strain>
    </source>
</reference>
<evidence type="ECO:0000313" key="2">
    <source>
        <dbReference type="Proteomes" id="UP001303889"/>
    </source>
</evidence>
<organism evidence="1 2">
    <name type="scientific">Staphylotrichum tortipilum</name>
    <dbReference type="NCBI Taxonomy" id="2831512"/>
    <lineage>
        <taxon>Eukaryota</taxon>
        <taxon>Fungi</taxon>
        <taxon>Dikarya</taxon>
        <taxon>Ascomycota</taxon>
        <taxon>Pezizomycotina</taxon>
        <taxon>Sordariomycetes</taxon>
        <taxon>Sordariomycetidae</taxon>
        <taxon>Sordariales</taxon>
        <taxon>Chaetomiaceae</taxon>
        <taxon>Staphylotrichum</taxon>
    </lineage>
</organism>
<dbReference type="EMBL" id="MU856713">
    <property type="protein sequence ID" value="KAK3896395.1"/>
    <property type="molecule type" value="Genomic_DNA"/>
</dbReference>
<sequence length="92" mass="9726">DAEDAVNVMVAVGKGVQGVEVRVWSGGGLMAVFLAEEGMNWYQAPIRKGEQKVEVMIDGEVVAQGLGKIGVTDQVADLGGVCTFNYQVVELV</sequence>
<evidence type="ECO:0000313" key="1">
    <source>
        <dbReference type="EMBL" id="KAK3896395.1"/>
    </source>
</evidence>
<dbReference type="Proteomes" id="UP001303889">
    <property type="component" value="Unassembled WGS sequence"/>
</dbReference>
<name>A0AAN6M8D0_9PEZI</name>
<keyword evidence="2" id="KW-1185">Reference proteome</keyword>
<gene>
    <name evidence="1" type="ORF">C8A05DRAFT_40088</name>
</gene>
<reference evidence="1" key="1">
    <citation type="journal article" date="2023" name="Mol. Phylogenet. Evol.">
        <title>Genome-scale phylogeny and comparative genomics of the fungal order Sordariales.</title>
        <authorList>
            <person name="Hensen N."/>
            <person name="Bonometti L."/>
            <person name="Westerberg I."/>
            <person name="Brannstrom I.O."/>
            <person name="Guillou S."/>
            <person name="Cros-Aarteil S."/>
            <person name="Calhoun S."/>
            <person name="Haridas S."/>
            <person name="Kuo A."/>
            <person name="Mondo S."/>
            <person name="Pangilinan J."/>
            <person name="Riley R."/>
            <person name="LaButti K."/>
            <person name="Andreopoulos B."/>
            <person name="Lipzen A."/>
            <person name="Chen C."/>
            <person name="Yan M."/>
            <person name="Daum C."/>
            <person name="Ng V."/>
            <person name="Clum A."/>
            <person name="Steindorff A."/>
            <person name="Ohm R.A."/>
            <person name="Martin F."/>
            <person name="Silar P."/>
            <person name="Natvig D.O."/>
            <person name="Lalanne C."/>
            <person name="Gautier V."/>
            <person name="Ament-Velasquez S.L."/>
            <person name="Kruys A."/>
            <person name="Hutchinson M.I."/>
            <person name="Powell A.J."/>
            <person name="Barry K."/>
            <person name="Miller A.N."/>
            <person name="Grigoriev I.V."/>
            <person name="Debuchy R."/>
            <person name="Gladieux P."/>
            <person name="Hiltunen Thoren M."/>
            <person name="Johannesson H."/>
        </authorList>
    </citation>
    <scope>NUCLEOTIDE SEQUENCE</scope>
    <source>
        <strain evidence="1">CBS 103.79</strain>
    </source>
</reference>
<dbReference type="AlphaFoldDB" id="A0AAN6M8D0"/>
<comment type="caution">
    <text evidence="1">The sequence shown here is derived from an EMBL/GenBank/DDBJ whole genome shotgun (WGS) entry which is preliminary data.</text>
</comment>